<evidence type="ECO:0000313" key="2">
    <source>
        <dbReference type="Proteomes" id="UP001320706"/>
    </source>
</evidence>
<comment type="caution">
    <text evidence="1">The sequence shown here is derived from an EMBL/GenBank/DDBJ whole genome shotgun (WGS) entry which is preliminary data.</text>
</comment>
<keyword evidence="2" id="KW-1185">Reference proteome</keyword>
<protein>
    <submittedName>
        <fullName evidence="1">Uncharacterized protein</fullName>
    </submittedName>
</protein>
<organism evidence="1 2">
    <name type="scientific">Zalaria obscura</name>
    <dbReference type="NCBI Taxonomy" id="2024903"/>
    <lineage>
        <taxon>Eukaryota</taxon>
        <taxon>Fungi</taxon>
        <taxon>Dikarya</taxon>
        <taxon>Ascomycota</taxon>
        <taxon>Pezizomycotina</taxon>
        <taxon>Dothideomycetes</taxon>
        <taxon>Dothideomycetidae</taxon>
        <taxon>Dothideales</taxon>
        <taxon>Zalariaceae</taxon>
        <taxon>Zalaria</taxon>
    </lineage>
</organism>
<name>A0ACC3SCR3_9PEZI</name>
<accession>A0ACC3SCR3</accession>
<dbReference type="Proteomes" id="UP001320706">
    <property type="component" value="Unassembled WGS sequence"/>
</dbReference>
<reference evidence="1" key="1">
    <citation type="submission" date="2024-02" db="EMBL/GenBank/DDBJ databases">
        <title>Metagenome Assembled Genome of Zalaria obscura JY119.</title>
        <authorList>
            <person name="Vighnesh L."/>
            <person name="Jagadeeshwari U."/>
            <person name="Venkata Ramana C."/>
            <person name="Sasikala C."/>
        </authorList>
    </citation>
    <scope>NUCLEOTIDE SEQUENCE</scope>
    <source>
        <strain evidence="1">JY119</strain>
    </source>
</reference>
<gene>
    <name evidence="1" type="ORF">M8818_005161</name>
</gene>
<proteinExistence type="predicted"/>
<evidence type="ECO:0000313" key="1">
    <source>
        <dbReference type="EMBL" id="KAK8204316.1"/>
    </source>
</evidence>
<sequence length="591" mass="64440">MKSTTGPALLGALLSALSVEALPTLEARDVDTRFPYTGPAVPVGDWVDPTINGNGKGFPRLVEPPAVKPAKAKPSNNVNVISLSYVPHGVNIHYQTPFGLGVAPTVHYGTHPNDLCNKVTGHSTTQFFHDVQIKNLKPDTTYYYQIPAANGTTTSHTLSFKTARAAGDHEEFSIAVLNDMGYTNAHGTYKQLNAAVDEGLAFAWHGGDISYADDWYSGILPCESSWPVCYNGTSTTLPGGPPIPAEYLVPLPAGEIPDQGGPQGGDMSVLYESNWDLWQQWVNSLTTKVPYMVLPGNHEASCGEFDGPGNILTAYLNDDEANTTVANSSLTYYSCPPSQRNFTAYQHRFRMPGAESGGVGNFWYSFDYGLAHFVAIDGETDFAYSPEYPFARDLTGNETLPTEDQTFITDSGPFGAIDGNVNDNQAYQQYKWLAKDLASVDRKKTPWIIAMSHRPMYSSQTASYQKRVRNAFEGLLLEYGADAYFSGHIHWYERLCPLGANGTIDTASIVDNNTYIANEGVSMTHIINGMAGNIESHSTLGDDPLLNITNVLDDKHYGFSKLTFHNATALTWQFIKGDGSGVGDELTLLKK</sequence>
<dbReference type="EMBL" id="JAMKPW020000028">
    <property type="protein sequence ID" value="KAK8204316.1"/>
    <property type="molecule type" value="Genomic_DNA"/>
</dbReference>